<dbReference type="AlphaFoldDB" id="A0A9P7MVH0"/>
<comment type="caution">
    <text evidence="4">The sequence shown here is derived from an EMBL/GenBank/DDBJ whole genome shotgun (WGS) entry which is preliminary data.</text>
</comment>
<reference evidence="4" key="1">
    <citation type="journal article" date="2020" name="bioRxiv">
        <title>Whole genome comparisons of ergot fungi reveals the divergence and evolution of species within the genus Claviceps are the result of varying mechanisms driving genome evolution and host range expansion.</title>
        <authorList>
            <person name="Wyka S.A."/>
            <person name="Mondo S.J."/>
            <person name="Liu M."/>
            <person name="Dettman J."/>
            <person name="Nalam V."/>
            <person name="Broders K.D."/>
        </authorList>
    </citation>
    <scope>NUCLEOTIDE SEQUENCE</scope>
    <source>
        <strain evidence="4">CCC 1102</strain>
    </source>
</reference>
<name>A0A9P7MVH0_9HYPO</name>
<dbReference type="InterPro" id="IPR007736">
    <property type="entry name" value="Caleosin-related"/>
</dbReference>
<dbReference type="GO" id="GO:0004497">
    <property type="term" value="F:monooxygenase activity"/>
    <property type="evidence" value="ECO:0007669"/>
    <property type="project" value="TreeGrafter"/>
</dbReference>
<gene>
    <name evidence="4" type="ORF">E4U56_007588</name>
</gene>
<evidence type="ECO:0000256" key="3">
    <source>
        <dbReference type="SAM" id="Phobius"/>
    </source>
</evidence>
<dbReference type="EMBL" id="SRPS01000075">
    <property type="protein sequence ID" value="KAG5970529.1"/>
    <property type="molecule type" value="Genomic_DNA"/>
</dbReference>
<dbReference type="PANTHER" id="PTHR31495">
    <property type="entry name" value="PEROXYGENASE 3-RELATED"/>
    <property type="match status" value="1"/>
</dbReference>
<keyword evidence="3" id="KW-0812">Transmembrane</keyword>
<dbReference type="GO" id="GO:0005509">
    <property type="term" value="F:calcium ion binding"/>
    <property type="evidence" value="ECO:0007669"/>
    <property type="project" value="TreeGrafter"/>
</dbReference>
<keyword evidence="3" id="KW-1133">Transmembrane helix</keyword>
<protein>
    <recommendedName>
        <fullName evidence="6">Caleosin domain-containing protein</fullName>
    </recommendedName>
</protein>
<organism evidence="4 5">
    <name type="scientific">Claviceps arundinis</name>
    <dbReference type="NCBI Taxonomy" id="1623583"/>
    <lineage>
        <taxon>Eukaryota</taxon>
        <taxon>Fungi</taxon>
        <taxon>Dikarya</taxon>
        <taxon>Ascomycota</taxon>
        <taxon>Pezizomycotina</taxon>
        <taxon>Sordariomycetes</taxon>
        <taxon>Hypocreomycetidae</taxon>
        <taxon>Hypocreales</taxon>
        <taxon>Clavicipitaceae</taxon>
        <taxon>Claviceps</taxon>
    </lineage>
</organism>
<dbReference type="PANTHER" id="PTHR31495:SF0">
    <property type="entry name" value="BINDING PROTEIN CALEOSIN, PUTATIVE (AFU_ORTHOLOGUE AFUA_5G13750)-RELATED"/>
    <property type="match status" value="1"/>
</dbReference>
<keyword evidence="3" id="KW-0472">Membrane</keyword>
<evidence type="ECO:0000313" key="4">
    <source>
        <dbReference type="EMBL" id="KAG5970529.1"/>
    </source>
</evidence>
<dbReference type="Proteomes" id="UP000784919">
    <property type="component" value="Unassembled WGS sequence"/>
</dbReference>
<feature type="region of interest" description="Disordered" evidence="2">
    <location>
        <begin position="1"/>
        <end position="28"/>
    </location>
</feature>
<accession>A0A9P7MVH0</accession>
<evidence type="ECO:0000256" key="1">
    <source>
        <dbReference type="ARBA" id="ARBA00006765"/>
    </source>
</evidence>
<sequence length="260" mass="29256">MDPITAGSGKPHCSANGLRPRPTFQSEIPDVPVTVERPLYLQPDDGRPLPDIGTARANLAATHDHPQGTNKNNWAERHQHQSVLQQHCEFFDRDRDGIIWPLDTFRGFYALGFNLVLSVLAMVIIHANFSYPTMYRTMPAYLPDPFFRISLGSIHRAKHGSDSGTYDNEGRFAPQKFEDAFAKYASGNECMTWGDVRGLLSGQRVFADPVGASAAFLEWAATYYLLWPADGKMKKEDVRRIYDGSIFYDIAAERRAAKKQ</sequence>
<dbReference type="Pfam" id="PF05042">
    <property type="entry name" value="Caleosin"/>
    <property type="match status" value="1"/>
</dbReference>
<comment type="similarity">
    <text evidence="1">Belongs to the caleosin family.</text>
</comment>
<proteinExistence type="inferred from homology"/>
<evidence type="ECO:0000256" key="2">
    <source>
        <dbReference type="SAM" id="MobiDB-lite"/>
    </source>
</evidence>
<dbReference type="OrthoDB" id="640742at2759"/>
<evidence type="ECO:0000313" key="5">
    <source>
        <dbReference type="Proteomes" id="UP000784919"/>
    </source>
</evidence>
<feature type="transmembrane region" description="Helical" evidence="3">
    <location>
        <begin position="108"/>
        <end position="129"/>
    </location>
</feature>
<evidence type="ECO:0008006" key="6">
    <source>
        <dbReference type="Google" id="ProtNLM"/>
    </source>
</evidence>